<organism evidence="4 5">
    <name type="scientific">Nocardiopsis tropica</name>
    <dbReference type="NCBI Taxonomy" id="109330"/>
    <lineage>
        <taxon>Bacteria</taxon>
        <taxon>Bacillati</taxon>
        <taxon>Actinomycetota</taxon>
        <taxon>Actinomycetes</taxon>
        <taxon>Streptosporangiales</taxon>
        <taxon>Nocardiopsidaceae</taxon>
        <taxon>Nocardiopsis</taxon>
    </lineage>
</organism>
<evidence type="ECO:0000259" key="3">
    <source>
        <dbReference type="Pfam" id="PF07331"/>
    </source>
</evidence>
<feature type="transmembrane region" description="Helical" evidence="2">
    <location>
        <begin position="146"/>
        <end position="179"/>
    </location>
</feature>
<keyword evidence="2" id="KW-0812">Transmembrane</keyword>
<sequence length="217" mass="21385">MITSRSGSQEAGGGAEEAAAVPGAPEGPGRGAGASGAAEAPDGRRGPDGAGAGEPVGPGPGEPETAEEPAPPPAGPVTNTVVALVVVALGAAGLAGSWSLGLGEASAPSAGMWPFLVSAAITCLGAALVFQARRTRDAERFSSSSWAVLAGLATMAAFASLVGVIGFEIPAAVLAFVWLRFIGGESWRLSVLTSLGIVVAFYLLFVAVLAVPIPHLF</sequence>
<accession>A0ABU7KL69</accession>
<reference evidence="4 5" key="1">
    <citation type="submission" date="2023-07" db="EMBL/GenBank/DDBJ databases">
        <authorList>
            <person name="Girao M."/>
            <person name="Carvalho M.F."/>
        </authorList>
    </citation>
    <scope>NUCLEOTIDE SEQUENCE [LARGE SCALE GENOMIC DNA]</scope>
    <source>
        <strain evidence="4 5">66/93</strain>
    </source>
</reference>
<keyword evidence="2" id="KW-0472">Membrane</keyword>
<name>A0ABU7KL69_9ACTN</name>
<gene>
    <name evidence="4" type="ORF">Q8A49_05890</name>
</gene>
<proteinExistence type="predicted"/>
<feature type="transmembrane region" description="Helical" evidence="2">
    <location>
        <begin position="112"/>
        <end position="130"/>
    </location>
</feature>
<evidence type="ECO:0000313" key="4">
    <source>
        <dbReference type="EMBL" id="MEE2050026.1"/>
    </source>
</evidence>
<dbReference type="InterPro" id="IPR009936">
    <property type="entry name" value="DUF1468"/>
</dbReference>
<dbReference type="Pfam" id="PF07331">
    <property type="entry name" value="TctB"/>
    <property type="match status" value="1"/>
</dbReference>
<keyword evidence="2" id="KW-1133">Transmembrane helix</keyword>
<protein>
    <submittedName>
        <fullName evidence="4">Tripartite tricarboxylate transporter TctB family protein</fullName>
    </submittedName>
</protein>
<feature type="domain" description="DUF1468" evidence="3">
    <location>
        <begin position="81"/>
        <end position="214"/>
    </location>
</feature>
<feature type="transmembrane region" description="Helical" evidence="2">
    <location>
        <begin position="81"/>
        <end position="100"/>
    </location>
</feature>
<feature type="transmembrane region" description="Helical" evidence="2">
    <location>
        <begin position="191"/>
        <end position="213"/>
    </location>
</feature>
<dbReference type="RefSeq" id="WP_330157271.1">
    <property type="nucleotide sequence ID" value="NZ_BAAAJA010000018.1"/>
</dbReference>
<dbReference type="EMBL" id="JAUUCC010000010">
    <property type="protein sequence ID" value="MEE2050026.1"/>
    <property type="molecule type" value="Genomic_DNA"/>
</dbReference>
<evidence type="ECO:0000256" key="2">
    <source>
        <dbReference type="SAM" id="Phobius"/>
    </source>
</evidence>
<feature type="region of interest" description="Disordered" evidence="1">
    <location>
        <begin position="1"/>
        <end position="75"/>
    </location>
</feature>
<evidence type="ECO:0000313" key="5">
    <source>
        <dbReference type="Proteomes" id="UP001348641"/>
    </source>
</evidence>
<comment type="caution">
    <text evidence="4">The sequence shown here is derived from an EMBL/GenBank/DDBJ whole genome shotgun (WGS) entry which is preliminary data.</text>
</comment>
<evidence type="ECO:0000256" key="1">
    <source>
        <dbReference type="SAM" id="MobiDB-lite"/>
    </source>
</evidence>
<dbReference type="Proteomes" id="UP001348641">
    <property type="component" value="Unassembled WGS sequence"/>
</dbReference>